<dbReference type="Pfam" id="PF13410">
    <property type="entry name" value="GST_C_2"/>
    <property type="match status" value="1"/>
</dbReference>
<dbReference type="InterPro" id="IPR040079">
    <property type="entry name" value="Glutathione_S-Trfase"/>
</dbReference>
<dbReference type="AlphaFoldDB" id="A0A2T1D6W5"/>
<dbReference type="PANTHER" id="PTHR32419">
    <property type="entry name" value="GLUTATHIONYL-HYDROQUINONE REDUCTASE"/>
    <property type="match status" value="1"/>
</dbReference>
<dbReference type="SUPFAM" id="SSF47616">
    <property type="entry name" value="GST C-terminal domain-like"/>
    <property type="match status" value="1"/>
</dbReference>
<dbReference type="InterPro" id="IPR036282">
    <property type="entry name" value="Glutathione-S-Trfase_C_sf"/>
</dbReference>
<evidence type="ECO:0000313" key="6">
    <source>
        <dbReference type="Proteomes" id="UP000238634"/>
    </source>
</evidence>
<evidence type="ECO:0000313" key="5">
    <source>
        <dbReference type="EMBL" id="PSB16186.1"/>
    </source>
</evidence>
<dbReference type="Gene3D" id="3.40.30.10">
    <property type="entry name" value="Glutaredoxin"/>
    <property type="match status" value="1"/>
</dbReference>
<feature type="binding site" evidence="2">
    <location>
        <begin position="142"/>
        <end position="143"/>
    </location>
    <ligand>
        <name>glutathione</name>
        <dbReference type="ChEBI" id="CHEBI:57925"/>
    </ligand>
</feature>
<feature type="active site" description="Proton donor/acceptor" evidence="1">
    <location>
        <position position="189"/>
    </location>
</feature>
<reference evidence="5 6" key="1">
    <citation type="submission" date="2018-02" db="EMBL/GenBank/DDBJ databases">
        <authorList>
            <person name="Cohen D.B."/>
            <person name="Kent A.D."/>
        </authorList>
    </citation>
    <scope>NUCLEOTIDE SEQUENCE [LARGE SCALE GENOMIC DNA]</scope>
    <source>
        <strain evidence="5 6">ULC007</strain>
    </source>
</reference>
<dbReference type="PROSITE" id="PS50405">
    <property type="entry name" value="GST_CTER"/>
    <property type="match status" value="1"/>
</dbReference>
<dbReference type="OrthoDB" id="9769158at2"/>
<feature type="binding site" evidence="2">
    <location>
        <position position="91"/>
    </location>
    <ligand>
        <name>glutathione</name>
        <dbReference type="ChEBI" id="CHEBI:57925"/>
    </ligand>
</feature>
<protein>
    <submittedName>
        <fullName evidence="5">Glutathione S-transferase family protein</fullName>
    </submittedName>
</protein>
<proteinExistence type="predicted"/>
<name>A0A2T1D6W5_9CYAN</name>
<evidence type="ECO:0000256" key="1">
    <source>
        <dbReference type="PIRSR" id="PIRSR015753-1"/>
    </source>
</evidence>
<feature type="active site" description="Nucleophile" evidence="1">
    <location>
        <position position="58"/>
    </location>
</feature>
<dbReference type="Proteomes" id="UP000238634">
    <property type="component" value="Unassembled WGS sequence"/>
</dbReference>
<dbReference type="PIRSF" id="PIRSF015753">
    <property type="entry name" value="GST"/>
    <property type="match status" value="1"/>
</dbReference>
<feature type="site" description="Lowers pKa of active site Cys" evidence="3">
    <location>
        <position position="290"/>
    </location>
</feature>
<dbReference type="SUPFAM" id="SSF52833">
    <property type="entry name" value="Thioredoxin-like"/>
    <property type="match status" value="1"/>
</dbReference>
<dbReference type="SFLD" id="SFLDS00019">
    <property type="entry name" value="Glutathione_Transferase_(cytos"/>
    <property type="match status" value="1"/>
</dbReference>
<reference evidence="5 6" key="2">
    <citation type="submission" date="2018-03" db="EMBL/GenBank/DDBJ databases">
        <title>The ancient ancestry and fast evolution of plastids.</title>
        <authorList>
            <person name="Moore K.R."/>
            <person name="Magnabosco C."/>
            <person name="Momper L."/>
            <person name="Gold D.A."/>
            <person name="Bosak T."/>
            <person name="Fournier G.P."/>
        </authorList>
    </citation>
    <scope>NUCLEOTIDE SEQUENCE [LARGE SCALE GENOMIC DNA]</scope>
    <source>
        <strain evidence="5 6">ULC007</strain>
    </source>
</reference>
<dbReference type="InterPro" id="IPR036249">
    <property type="entry name" value="Thioredoxin-like_sf"/>
</dbReference>
<evidence type="ECO:0000256" key="3">
    <source>
        <dbReference type="PIRSR" id="PIRSR015753-3"/>
    </source>
</evidence>
<dbReference type="FunFam" id="3.40.30.10:FF:000058">
    <property type="entry name" value="Glutathione S-transferase, omega"/>
    <property type="match status" value="1"/>
</dbReference>
<dbReference type="GO" id="GO:0004364">
    <property type="term" value="F:glutathione transferase activity"/>
    <property type="evidence" value="ECO:0007669"/>
    <property type="project" value="InterPro"/>
</dbReference>
<feature type="site" description="Lowers pKa of active site Cys" evidence="3">
    <location>
        <position position="247"/>
    </location>
</feature>
<dbReference type="InterPro" id="IPR016639">
    <property type="entry name" value="GST_Omega/GSH"/>
</dbReference>
<feature type="domain" description="GST C-terminal" evidence="4">
    <location>
        <begin position="155"/>
        <end position="290"/>
    </location>
</feature>
<dbReference type="SFLD" id="SFLDG01148">
    <property type="entry name" value="Xi_(cytGST)"/>
    <property type="match status" value="1"/>
</dbReference>
<dbReference type="SFLD" id="SFLDG01206">
    <property type="entry name" value="Xi.1"/>
    <property type="match status" value="1"/>
</dbReference>
<feature type="binding site" evidence="2">
    <location>
        <begin position="124"/>
        <end position="127"/>
    </location>
    <ligand>
        <name>glutathione</name>
        <dbReference type="ChEBI" id="CHEBI:57925"/>
    </ligand>
</feature>
<dbReference type="RefSeq" id="WP_073074820.1">
    <property type="nucleotide sequence ID" value="NZ_MPPI01000047.1"/>
</dbReference>
<keyword evidence="5" id="KW-0808">Transferase</keyword>
<dbReference type="CDD" id="cd03190">
    <property type="entry name" value="GST_C_Omega_like"/>
    <property type="match status" value="1"/>
</dbReference>
<accession>A0A2T1D6W5</accession>
<dbReference type="STRING" id="1920490.GCA_001895925_02526"/>
<evidence type="ECO:0000259" key="4">
    <source>
        <dbReference type="PROSITE" id="PS50405"/>
    </source>
</evidence>
<dbReference type="Pfam" id="PF13409">
    <property type="entry name" value="GST_N_2"/>
    <property type="match status" value="1"/>
</dbReference>
<keyword evidence="6" id="KW-1185">Reference proteome</keyword>
<dbReference type="InterPro" id="IPR010987">
    <property type="entry name" value="Glutathione-S-Trfase_C-like"/>
</dbReference>
<dbReference type="PANTHER" id="PTHR32419:SF6">
    <property type="entry name" value="GLUTATHIONE S-TRANSFERASE OMEGA-LIKE 1-RELATED"/>
    <property type="match status" value="1"/>
</dbReference>
<comment type="caution">
    <text evidence="5">The sequence shown here is derived from an EMBL/GenBank/DDBJ whole genome shotgun (WGS) entry which is preliminary data.</text>
</comment>
<sequence length="322" mass="37218">MALGMMVEGKWTTDWTERDEKGQFNRMPTHFRDRVTADGSSGFKAEAGRYHLYISLACPWAHRTLIMRQLKGLDEAIGLSIVDAVLSDKGWIFSEAPGAIPDSVNHAEYLQEIYLKADPKYTGRITVPVLWDKEKQTIVNNESREIIRMFDVEFDAIAQSELDLYPADLRETIDQTIDAIYMPINNGVYRSGFATTQAAYEEAVTDLFENLDRWESVLSSQRYLCGDQLTEADICLFTTLLRFDSVYHGHFKCNLKRIVDYPNLWNYLKDLYQHPPIKETCNLDHIKRHYYMSQTQINPNRIVPKGPIINFEEKHDRDGFAA</sequence>
<dbReference type="EMBL" id="PVWG01000046">
    <property type="protein sequence ID" value="PSB16186.1"/>
    <property type="molecule type" value="Genomic_DNA"/>
</dbReference>
<dbReference type="InterPro" id="IPR004045">
    <property type="entry name" value="Glutathione_S-Trfase_N"/>
</dbReference>
<gene>
    <name evidence="5" type="ORF">C7B65_22420</name>
</gene>
<evidence type="ECO:0000256" key="2">
    <source>
        <dbReference type="PIRSR" id="PIRSR015753-2"/>
    </source>
</evidence>
<organism evidence="5 6">
    <name type="scientific">Phormidesmis priestleyi ULC007</name>
    <dbReference type="NCBI Taxonomy" id="1920490"/>
    <lineage>
        <taxon>Bacteria</taxon>
        <taxon>Bacillati</taxon>
        <taxon>Cyanobacteriota</taxon>
        <taxon>Cyanophyceae</taxon>
        <taxon>Leptolyngbyales</taxon>
        <taxon>Leptolyngbyaceae</taxon>
        <taxon>Phormidesmis</taxon>
    </lineage>
</organism>
<dbReference type="GO" id="GO:0005737">
    <property type="term" value="C:cytoplasm"/>
    <property type="evidence" value="ECO:0007669"/>
    <property type="project" value="TreeGrafter"/>
</dbReference>
<dbReference type="InterPro" id="IPR047047">
    <property type="entry name" value="GST_Omega-like_C"/>
</dbReference>
<dbReference type="Gene3D" id="1.20.1050.10">
    <property type="match status" value="1"/>
</dbReference>